<name>A0A8H7IS09_9PEZI</name>
<comment type="caution">
    <text evidence="3">The sequence shown here is derived from an EMBL/GenBank/DDBJ whole genome shotgun (WGS) entry which is preliminary data.</text>
</comment>
<dbReference type="EMBL" id="MDYX01000041">
    <property type="protein sequence ID" value="KAF9630661.1"/>
    <property type="molecule type" value="Genomic_DNA"/>
</dbReference>
<evidence type="ECO:0000313" key="4">
    <source>
        <dbReference type="Proteomes" id="UP000627934"/>
    </source>
</evidence>
<dbReference type="SMART" id="SM00974">
    <property type="entry name" value="T5orf172"/>
    <property type="match status" value="1"/>
</dbReference>
<dbReference type="InterPro" id="IPR053006">
    <property type="entry name" value="Meiosis_regulatory"/>
</dbReference>
<dbReference type="AlphaFoldDB" id="A0A8H7IS09"/>
<dbReference type="Pfam" id="PF10544">
    <property type="entry name" value="T5orf172"/>
    <property type="match status" value="1"/>
</dbReference>
<sequence length="294" mass="33288">MSRNPHWQDIHPPDQRATYVTKVRNCGSWDTLLNATGVRQLESKIIKEMRTDLTPQDEPSRFIYIMESKKHLPGLLKIGVAKRPMRRLAHIKARCGLDDLKIIHSVVVKSSPLRVEKLIHITLSSFSDPMPCKHGARTEHHREWFWCNMGVAKKVVEFWVQWIANAPYKKPKLTDYWFGRVERIRGIPGVHNYETFDDVLTRFKSAMEAAPIFSSQADWDAARRKAQSRLAATASGSHGSLNRYPSSSAGALQLTGMPLPLAPPPPSHWSDGALEFTPLSPSALQFTQLPPRAR</sequence>
<reference evidence="3" key="2">
    <citation type="journal article" date="2018" name="DNA Res.">
        <title>Comparative genome and transcriptome analyses reveal adaptations to opportunistic infections in woody plant degrading pathogens of Botryosphaeriaceae.</title>
        <authorList>
            <person name="Yan J.Y."/>
            <person name="Zhao W.S."/>
            <person name="Chen Z."/>
            <person name="Xing Q.K."/>
            <person name="Zhang W."/>
            <person name="Chethana K.W.T."/>
            <person name="Xue M.F."/>
            <person name="Xu J.P."/>
            <person name="Phillips A.J.L."/>
            <person name="Wang Y."/>
            <person name="Liu J.H."/>
            <person name="Liu M."/>
            <person name="Zhou Y."/>
            <person name="Jayawardena R.S."/>
            <person name="Manawasinghe I.S."/>
            <person name="Huang J.B."/>
            <person name="Qiao G.H."/>
            <person name="Fu C.Y."/>
            <person name="Guo F.F."/>
            <person name="Dissanayake A.J."/>
            <person name="Peng Y.L."/>
            <person name="Hyde K.D."/>
            <person name="Li X.H."/>
        </authorList>
    </citation>
    <scope>NUCLEOTIDE SEQUENCE</scope>
    <source>
        <strain evidence="3">CSS-01s</strain>
    </source>
</reference>
<proteinExistence type="predicted"/>
<accession>A0A8H7IS09</accession>
<feature type="domain" description="Bacteriophage T5 Orf172 DNA-binding" evidence="2">
    <location>
        <begin position="70"/>
        <end position="159"/>
    </location>
</feature>
<evidence type="ECO:0000256" key="1">
    <source>
        <dbReference type="SAM" id="MobiDB-lite"/>
    </source>
</evidence>
<evidence type="ECO:0000259" key="2">
    <source>
        <dbReference type="SMART" id="SM00974"/>
    </source>
</evidence>
<feature type="region of interest" description="Disordered" evidence="1">
    <location>
        <begin position="255"/>
        <end position="274"/>
    </location>
</feature>
<protein>
    <recommendedName>
        <fullName evidence="2">Bacteriophage T5 Orf172 DNA-binding domain-containing protein</fullName>
    </recommendedName>
</protein>
<evidence type="ECO:0000313" key="3">
    <source>
        <dbReference type="EMBL" id="KAF9630661.1"/>
    </source>
</evidence>
<dbReference type="PANTHER" id="PTHR28094:SF2">
    <property type="entry name" value="BACTERIOPHAGE T5 ORF172 DNA-BINDING DOMAIN-CONTAINING PROTEIN"/>
    <property type="match status" value="1"/>
</dbReference>
<gene>
    <name evidence="3" type="ORF">BFW01_g1223</name>
</gene>
<organism evidence="3 4">
    <name type="scientific">Lasiodiplodia theobromae</name>
    <dbReference type="NCBI Taxonomy" id="45133"/>
    <lineage>
        <taxon>Eukaryota</taxon>
        <taxon>Fungi</taxon>
        <taxon>Dikarya</taxon>
        <taxon>Ascomycota</taxon>
        <taxon>Pezizomycotina</taxon>
        <taxon>Dothideomycetes</taxon>
        <taxon>Dothideomycetes incertae sedis</taxon>
        <taxon>Botryosphaeriales</taxon>
        <taxon>Botryosphaeriaceae</taxon>
        <taxon>Lasiodiplodia</taxon>
    </lineage>
</organism>
<dbReference type="Proteomes" id="UP000627934">
    <property type="component" value="Unassembled WGS sequence"/>
</dbReference>
<dbReference type="InterPro" id="IPR018306">
    <property type="entry name" value="Phage_T5_Orf172_DNA-bd"/>
</dbReference>
<dbReference type="PANTHER" id="PTHR28094">
    <property type="entry name" value="MEIOTICALLY UP-REGULATED GENE 113 PROTEIN"/>
    <property type="match status" value="1"/>
</dbReference>
<reference evidence="3" key="1">
    <citation type="submission" date="2016-08" db="EMBL/GenBank/DDBJ databases">
        <authorList>
            <person name="Yan J."/>
        </authorList>
    </citation>
    <scope>NUCLEOTIDE SEQUENCE</scope>
    <source>
        <strain evidence="3">CSS-01s</strain>
    </source>
</reference>